<dbReference type="Proteomes" id="UP000257123">
    <property type="component" value="Unassembled WGS sequence"/>
</dbReference>
<dbReference type="OrthoDB" id="56056at2157"/>
<dbReference type="Proteomes" id="UP000256877">
    <property type="component" value="Unassembled WGS sequence"/>
</dbReference>
<proteinExistence type="inferred from homology"/>
<dbReference type="SUPFAM" id="SSF56235">
    <property type="entry name" value="N-terminal nucleophile aminohydrolases (Ntn hydrolases)"/>
    <property type="match status" value="1"/>
</dbReference>
<dbReference type="AlphaFoldDB" id="A0A371QX76"/>
<dbReference type="Pfam" id="PF01804">
    <property type="entry name" value="Penicil_amidase"/>
    <property type="match status" value="1"/>
</dbReference>
<dbReference type="InterPro" id="IPR023343">
    <property type="entry name" value="Penicillin_amidase_dom1"/>
</dbReference>
<evidence type="ECO:0000313" key="6">
    <source>
        <dbReference type="Proteomes" id="UP000256877"/>
    </source>
</evidence>
<evidence type="ECO:0000256" key="1">
    <source>
        <dbReference type="ARBA" id="ARBA00006586"/>
    </source>
</evidence>
<comment type="caution">
    <text evidence="4">The sequence shown here is derived from an EMBL/GenBank/DDBJ whole genome shotgun (WGS) entry which is preliminary data.</text>
</comment>
<dbReference type="PANTHER" id="PTHR34218:SF4">
    <property type="entry name" value="ACYL-HOMOSERINE LACTONE ACYLASE QUIP"/>
    <property type="match status" value="1"/>
</dbReference>
<comment type="similarity">
    <text evidence="1">Belongs to the peptidase S45 family.</text>
</comment>
<dbReference type="InterPro" id="IPR043146">
    <property type="entry name" value="Penicillin_amidase_N_B-knob"/>
</dbReference>
<dbReference type="Gene3D" id="1.10.439.10">
    <property type="entry name" value="Penicillin Amidohydrolase, domain 1"/>
    <property type="match status" value="1"/>
</dbReference>
<dbReference type="Gene3D" id="1.10.1400.10">
    <property type="match status" value="1"/>
</dbReference>
<dbReference type="PANTHER" id="PTHR34218">
    <property type="entry name" value="PEPTIDASE S45 PENICILLIN AMIDASE"/>
    <property type="match status" value="1"/>
</dbReference>
<dbReference type="InterPro" id="IPR014395">
    <property type="entry name" value="Pen/GL7ACA/AHL_acylase"/>
</dbReference>
<gene>
    <name evidence="4" type="ORF">CGL51_08955</name>
    <name evidence="5" type="ORF">CGL52_08135</name>
</gene>
<evidence type="ECO:0000313" key="5">
    <source>
        <dbReference type="EMBL" id="RFA98016.1"/>
    </source>
</evidence>
<dbReference type="RefSeq" id="WP_116421480.1">
    <property type="nucleotide sequence ID" value="NZ_NMUE01000029.1"/>
</dbReference>
<keyword evidence="2" id="KW-0378">Hydrolase</keyword>
<dbReference type="GO" id="GO:0017000">
    <property type="term" value="P:antibiotic biosynthetic process"/>
    <property type="evidence" value="ECO:0007669"/>
    <property type="project" value="InterPro"/>
</dbReference>
<organism evidence="4 7">
    <name type="scientific">Pyrobaculum aerophilum</name>
    <dbReference type="NCBI Taxonomy" id="13773"/>
    <lineage>
        <taxon>Archaea</taxon>
        <taxon>Thermoproteota</taxon>
        <taxon>Thermoprotei</taxon>
        <taxon>Thermoproteales</taxon>
        <taxon>Thermoproteaceae</taxon>
        <taxon>Pyrobaculum</taxon>
    </lineage>
</organism>
<accession>A0A371QX76</accession>
<dbReference type="GO" id="GO:0016811">
    <property type="term" value="F:hydrolase activity, acting on carbon-nitrogen (but not peptide) bonds, in linear amides"/>
    <property type="evidence" value="ECO:0007669"/>
    <property type="project" value="InterPro"/>
</dbReference>
<dbReference type="EMBL" id="NMUE01000029">
    <property type="protein sequence ID" value="RFA94929.1"/>
    <property type="molecule type" value="Genomic_DNA"/>
</dbReference>
<dbReference type="Gene3D" id="3.60.20.10">
    <property type="entry name" value="Glutamine Phosphoribosylpyrophosphate, subunit 1, domain 1"/>
    <property type="match status" value="1"/>
</dbReference>
<dbReference type="Gene3D" id="2.30.120.10">
    <property type="match status" value="1"/>
</dbReference>
<keyword evidence="3" id="KW-0865">Zymogen</keyword>
<dbReference type="CDD" id="cd03747">
    <property type="entry name" value="Ntn_PGA_like"/>
    <property type="match status" value="1"/>
</dbReference>
<reference evidence="6 7" key="1">
    <citation type="submission" date="2017-07" db="EMBL/GenBank/DDBJ databases">
        <title>Draft genome sequence of aerobic hyperthermophilic archaea, Pyrobaculum aerophilum YKB31 and YKB32.</title>
        <authorList>
            <person name="Mochizuki T."/>
            <person name="Berliner A.J."/>
            <person name="Yoshida-Takashima Y."/>
            <person name="Takaki Y."/>
            <person name="Nunoura T."/>
            <person name="Takai K."/>
        </authorList>
    </citation>
    <scope>NUCLEOTIDE SEQUENCE [LARGE SCALE GENOMIC DNA]</scope>
    <source>
        <strain evidence="4 7">YKB31</strain>
        <strain evidence="5 6">YKB32</strain>
    </source>
</reference>
<protein>
    <submittedName>
        <fullName evidence="4">Penicillin amidase</fullName>
    </submittedName>
</protein>
<evidence type="ECO:0000313" key="4">
    <source>
        <dbReference type="EMBL" id="RFA94929.1"/>
    </source>
</evidence>
<name>A0A371QX76_9CREN</name>
<dbReference type="InterPro" id="IPR029055">
    <property type="entry name" value="Ntn_hydrolases_N"/>
</dbReference>
<dbReference type="InterPro" id="IPR043147">
    <property type="entry name" value="Penicillin_amidase_A-knob"/>
</dbReference>
<evidence type="ECO:0000256" key="3">
    <source>
        <dbReference type="ARBA" id="ARBA00023145"/>
    </source>
</evidence>
<dbReference type="InterPro" id="IPR002692">
    <property type="entry name" value="S45"/>
</dbReference>
<dbReference type="EMBL" id="NMUF01000021">
    <property type="protein sequence ID" value="RFA98016.1"/>
    <property type="molecule type" value="Genomic_DNA"/>
</dbReference>
<evidence type="ECO:0000256" key="2">
    <source>
        <dbReference type="ARBA" id="ARBA00022801"/>
    </source>
</evidence>
<dbReference type="PIRSF" id="PIRSF001227">
    <property type="entry name" value="Pen_acylase"/>
    <property type="match status" value="1"/>
</dbReference>
<sequence length="696" mass="78669">MKWLVAVLILFLVAFVIFLTPPYFFRLADPFQGPLKAVARPAPPVPLVNYTLVIKAGDEKEAFYKLGYAHAYYRFFQMDVMRRVAEGKLSELLGEAAFDTDVYFRTRGLYISAERTWEYIKRNYPQYAELIEEYARGVNDFLASRPPIVEYLILGKSPEPWSPVDTLAIAKLVAWSLSGGEDDIELKALVEALGPQFLEIALAREANTPILPRKVTFTSPLGMGSNNWIISPNFTATGMPILANDPHLSLSAPPIWIFQRVEMPNYTVMGVAFPGAPVVVIGTNGYVAWGFTNTGVDVIDYYFYVWNGTRYYYNGTWLDANRRVEKIKICDLNNRCAERSLEVLETVHGPVIEYKGQKYSMKWLGNNVTLEALALYYMNKARNLTEFLNGLKYFVTPSQNTVYADRYGVVAYFANGYFPIREGGYLPFNGSKGEGEWRGFVWLPSVLYYVNPPYLATANNKIADANIYLQWSWADRYRHDRIMELIAQKAARGKISVKDVMDIQRDVVDISCRDVRTLLDLYGGEKGRELLNELNKWDCSMSAESITAARYAVFLYNLQKLAWGKFNISITFVPFEITLVAIKRGLIDRSIVEKAAEEALKINTPWGNLHKYSISHVLGGVFPGLNYKKVEAPGDWFTVNVAPGFDVSHGPSVRFIAAFGDGVYMMLPGGPDGDPLSPLYDAMYMPWVRGEYVKVG</sequence>
<evidence type="ECO:0000313" key="7">
    <source>
        <dbReference type="Proteomes" id="UP000257123"/>
    </source>
</evidence>